<dbReference type="InterPro" id="IPR016181">
    <property type="entry name" value="Acyl_CoA_acyltransferase"/>
</dbReference>
<dbReference type="GO" id="GO:0016746">
    <property type="term" value="F:acyltransferase activity"/>
    <property type="evidence" value="ECO:0007669"/>
    <property type="project" value="UniProtKB-KW"/>
</dbReference>
<dbReference type="SUPFAM" id="SSF55729">
    <property type="entry name" value="Acyl-CoA N-acyltransferases (Nat)"/>
    <property type="match status" value="1"/>
</dbReference>
<keyword evidence="3" id="KW-0808">Transferase</keyword>
<gene>
    <name evidence="3" type="ORF">UXQ13_06150</name>
</gene>
<dbReference type="RefSeq" id="WP_336391942.1">
    <property type="nucleotide sequence ID" value="NZ_JBAPLV010000004.1"/>
</dbReference>
<sequence length="179" mass="19250">MISLQPLQRADLGLLAAWLAEPLVARWWAVDPGEVEARYGPSIDGTDPTALYLGLTDGEPFGFVQVYRFADEPSYVAELAPVHPVPAGALSIDYLVGTAGHRGRGLGAGLVRAAVQRGFADHPDAQDVVVPVHAENRASWRALEAAGFTRVAEGELEPDNPADTRAHVVYRRHRPQPSG</sequence>
<feature type="domain" description="N-acetyltransferase" evidence="2">
    <location>
        <begin position="2"/>
        <end position="175"/>
    </location>
</feature>
<dbReference type="PANTHER" id="PTHR31438:SF1">
    <property type="entry name" value="LYSINE N-ACYLTRANSFERASE C17G9.06C-RELATED"/>
    <property type="match status" value="1"/>
</dbReference>
<dbReference type="InterPro" id="IPR000182">
    <property type="entry name" value="GNAT_dom"/>
</dbReference>
<keyword evidence="3" id="KW-0012">Acyltransferase</keyword>
<comment type="caution">
    <text evidence="3">The sequence shown here is derived from an EMBL/GenBank/DDBJ whole genome shotgun (WGS) entry which is preliminary data.</text>
</comment>
<organism evidence="3 4">
    <name type="scientific">Klenkia terrae</name>
    <dbReference type="NCBI Taxonomy" id="1052259"/>
    <lineage>
        <taxon>Bacteria</taxon>
        <taxon>Bacillati</taxon>
        <taxon>Actinomycetota</taxon>
        <taxon>Actinomycetes</taxon>
        <taxon>Geodermatophilales</taxon>
        <taxon>Geodermatophilaceae</taxon>
        <taxon>Klenkia</taxon>
    </lineage>
</organism>
<evidence type="ECO:0000313" key="3">
    <source>
        <dbReference type="EMBL" id="MEI4278042.1"/>
    </source>
</evidence>
<reference evidence="3 4" key="1">
    <citation type="submission" date="2024-03" db="EMBL/GenBank/DDBJ databases">
        <title>Draft genome sequence of Klenkia terrae.</title>
        <authorList>
            <person name="Duangmal K."/>
            <person name="Chantavorakit T."/>
        </authorList>
    </citation>
    <scope>NUCLEOTIDE SEQUENCE [LARGE SCALE GENOMIC DNA]</scope>
    <source>
        <strain evidence="3 4">JCM 17786</strain>
    </source>
</reference>
<proteinExistence type="predicted"/>
<accession>A0ABU8E317</accession>
<dbReference type="Proteomes" id="UP001373496">
    <property type="component" value="Unassembled WGS sequence"/>
</dbReference>
<dbReference type="Gene3D" id="3.40.630.30">
    <property type="match status" value="1"/>
</dbReference>
<protein>
    <submittedName>
        <fullName evidence="3">GNAT family N-acetyltransferase</fullName>
        <ecNumber evidence="3">2.3.1.-</ecNumber>
    </submittedName>
</protein>
<name>A0ABU8E317_9ACTN</name>
<keyword evidence="1" id="KW-0046">Antibiotic resistance</keyword>
<dbReference type="PANTHER" id="PTHR31438">
    <property type="entry name" value="LYSINE N-ACYLTRANSFERASE C17G9.06C-RELATED"/>
    <property type="match status" value="1"/>
</dbReference>
<dbReference type="Pfam" id="PF13523">
    <property type="entry name" value="Acetyltransf_8"/>
    <property type="match status" value="1"/>
</dbReference>
<dbReference type="EMBL" id="JBAPLV010000004">
    <property type="protein sequence ID" value="MEI4278042.1"/>
    <property type="molecule type" value="Genomic_DNA"/>
</dbReference>
<evidence type="ECO:0000313" key="4">
    <source>
        <dbReference type="Proteomes" id="UP001373496"/>
    </source>
</evidence>
<evidence type="ECO:0000259" key="2">
    <source>
        <dbReference type="PROSITE" id="PS51186"/>
    </source>
</evidence>
<evidence type="ECO:0000256" key="1">
    <source>
        <dbReference type="ARBA" id="ARBA00023251"/>
    </source>
</evidence>
<keyword evidence="4" id="KW-1185">Reference proteome</keyword>
<dbReference type="EC" id="2.3.1.-" evidence="3"/>
<dbReference type="PROSITE" id="PS51186">
    <property type="entry name" value="GNAT"/>
    <property type="match status" value="1"/>
</dbReference>